<evidence type="ECO:0000256" key="2">
    <source>
        <dbReference type="ARBA" id="ARBA00022448"/>
    </source>
</evidence>
<keyword evidence="3" id="KW-0653">Protein transport</keyword>
<evidence type="ECO:0000256" key="4">
    <source>
        <dbReference type="ARBA" id="ARBA00023136"/>
    </source>
</evidence>
<dbReference type="GO" id="GO:0030117">
    <property type="term" value="C:membrane coat"/>
    <property type="evidence" value="ECO:0007669"/>
    <property type="project" value="InterPro"/>
</dbReference>
<feature type="domain" description="Clathrin/coatomer adaptor adaptin-like N-terminal" evidence="5">
    <location>
        <begin position="49"/>
        <end position="430"/>
    </location>
</feature>
<organism evidence="7">
    <name type="scientific">Micromonas pusilla (strain CCMP1545)</name>
    <name type="common">Picoplanktonic green alga</name>
    <dbReference type="NCBI Taxonomy" id="564608"/>
    <lineage>
        <taxon>Eukaryota</taxon>
        <taxon>Viridiplantae</taxon>
        <taxon>Chlorophyta</taxon>
        <taxon>Mamiellophyceae</taxon>
        <taxon>Mamiellales</taxon>
        <taxon>Mamiellaceae</taxon>
        <taxon>Micromonas</taxon>
    </lineage>
</organism>
<dbReference type="PANTHER" id="PTHR22780">
    <property type="entry name" value="ADAPTIN, ALPHA/GAMMA/EPSILON"/>
    <property type="match status" value="1"/>
</dbReference>
<comment type="subcellular location">
    <subcellularLocation>
        <location evidence="1">Endomembrane system</location>
    </subcellularLocation>
</comment>
<proteinExistence type="predicted"/>
<reference evidence="6 7" key="1">
    <citation type="journal article" date="2009" name="Science">
        <title>Green evolution and dynamic adaptations revealed by genomes of the marine picoeukaryotes Micromonas.</title>
        <authorList>
            <person name="Worden A.Z."/>
            <person name="Lee J.H."/>
            <person name="Mock T."/>
            <person name="Rouze P."/>
            <person name="Simmons M.P."/>
            <person name="Aerts A.L."/>
            <person name="Allen A.E."/>
            <person name="Cuvelier M.L."/>
            <person name="Derelle E."/>
            <person name="Everett M.V."/>
            <person name="Foulon E."/>
            <person name="Grimwood J."/>
            <person name="Gundlach H."/>
            <person name="Henrissat B."/>
            <person name="Napoli C."/>
            <person name="McDonald S.M."/>
            <person name="Parker M.S."/>
            <person name="Rombauts S."/>
            <person name="Salamov A."/>
            <person name="Von Dassow P."/>
            <person name="Badger J.H."/>
            <person name="Coutinho P.M."/>
            <person name="Demir E."/>
            <person name="Dubchak I."/>
            <person name="Gentemann C."/>
            <person name="Eikrem W."/>
            <person name="Gready J.E."/>
            <person name="John U."/>
            <person name="Lanier W."/>
            <person name="Lindquist E.A."/>
            <person name="Lucas S."/>
            <person name="Mayer K.F."/>
            <person name="Moreau H."/>
            <person name="Not F."/>
            <person name="Otillar R."/>
            <person name="Panaud O."/>
            <person name="Pangilinan J."/>
            <person name="Paulsen I."/>
            <person name="Piegu B."/>
            <person name="Poliakov A."/>
            <person name="Robbens S."/>
            <person name="Schmutz J."/>
            <person name="Toulza E."/>
            <person name="Wyss T."/>
            <person name="Zelensky A."/>
            <person name="Zhou K."/>
            <person name="Armbrust E.V."/>
            <person name="Bhattacharya D."/>
            <person name="Goodenough U.W."/>
            <person name="Van de Peer Y."/>
            <person name="Grigoriev I.V."/>
        </authorList>
    </citation>
    <scope>NUCLEOTIDE SEQUENCE [LARGE SCALE GENOMIC DNA]</scope>
    <source>
        <strain evidence="6 7">CCMP1545</strain>
    </source>
</reference>
<evidence type="ECO:0000313" key="6">
    <source>
        <dbReference type="EMBL" id="EEH54822.1"/>
    </source>
</evidence>
<dbReference type="Gene3D" id="1.25.10.10">
    <property type="entry name" value="Leucine-rich Repeat Variant"/>
    <property type="match status" value="1"/>
</dbReference>
<protein>
    <submittedName>
        <fullName evidence="6">Predicted protein</fullName>
    </submittedName>
</protein>
<dbReference type="GO" id="GO:0012505">
    <property type="term" value="C:endomembrane system"/>
    <property type="evidence" value="ECO:0007669"/>
    <property type="project" value="UniProtKB-SubCell"/>
</dbReference>
<dbReference type="Proteomes" id="UP000001876">
    <property type="component" value="Unassembled WGS sequence"/>
</dbReference>
<gene>
    <name evidence="6" type="ORF">MICPUCDRAFT_34904</name>
</gene>
<keyword evidence="2" id="KW-0813">Transport</keyword>
<accession>C1MZ89</accession>
<keyword evidence="4" id="KW-0472">Membrane</keyword>
<evidence type="ECO:0000259" key="5">
    <source>
        <dbReference type="Pfam" id="PF01602"/>
    </source>
</evidence>
<feature type="non-terminal residue" evidence="6">
    <location>
        <position position="438"/>
    </location>
</feature>
<dbReference type="OMA" id="FRKCEPT"/>
<evidence type="ECO:0000256" key="3">
    <source>
        <dbReference type="ARBA" id="ARBA00022927"/>
    </source>
</evidence>
<dbReference type="GO" id="GO:0016192">
    <property type="term" value="P:vesicle-mediated transport"/>
    <property type="evidence" value="ECO:0007669"/>
    <property type="project" value="InterPro"/>
</dbReference>
<dbReference type="RefSeq" id="XP_003061172.1">
    <property type="nucleotide sequence ID" value="XM_003061126.1"/>
</dbReference>
<evidence type="ECO:0000313" key="7">
    <source>
        <dbReference type="Proteomes" id="UP000001876"/>
    </source>
</evidence>
<evidence type="ECO:0000256" key="1">
    <source>
        <dbReference type="ARBA" id="ARBA00004308"/>
    </source>
</evidence>
<dbReference type="InterPro" id="IPR002553">
    <property type="entry name" value="Clathrin/coatomer_adapt-like_N"/>
</dbReference>
<dbReference type="SUPFAM" id="SSF48371">
    <property type="entry name" value="ARM repeat"/>
    <property type="match status" value="1"/>
</dbReference>
<sequence>MPPPTVGVAKTKSKEFYDIVRQIGECKNKSDEDVIMRREVMTLRTQMASPKLEKTKMKELLIRLMYVDMLGHDASFGYIHAVKATHESDISMKRLGYLATSAFLDEHHDLIILIVNTVQQDLKTDNYLAVCAALTTVCRLVNEETIPAVLTQVVDLLSHRKEQVRKKAVMALHRFHQRSPSSVAHLHGKFRQMLCDKDPSVMSAALCALHDLILADATPHKNLIPSFVSILKQIVEHRLHNYDYHKVPAPFIQIKLLKILAALGTADKAASTEMYSVLSTCLKRGDSGGNVGNAIVYECVRTAASIYPSPVLLEHCAAAVSRFIASSNHNLKYVGLDSLSCIVNINPKYAAEHQMTVVDCLEDADESIRGKTLDLLYRMTKSHNVEVVVEKMIEFLKTSTDKHVRESTAARIGELAERYAPTTQWFIDTMNAMFAIGG</sequence>
<dbReference type="InterPro" id="IPR050840">
    <property type="entry name" value="Adaptor_Complx_Large_Subunit"/>
</dbReference>
<dbReference type="GO" id="GO:0006886">
    <property type="term" value="P:intracellular protein transport"/>
    <property type="evidence" value="ECO:0007669"/>
    <property type="project" value="InterPro"/>
</dbReference>
<dbReference type="AlphaFoldDB" id="C1MZ89"/>
<dbReference type="InterPro" id="IPR016024">
    <property type="entry name" value="ARM-type_fold"/>
</dbReference>
<dbReference type="InterPro" id="IPR011989">
    <property type="entry name" value="ARM-like"/>
</dbReference>
<dbReference type="eggNOG" id="KOG1062">
    <property type="taxonomic scope" value="Eukaryota"/>
</dbReference>
<dbReference type="KEGG" id="mpp:MICPUCDRAFT_34904"/>
<name>C1MZ89_MICPC</name>
<dbReference type="GeneID" id="9686356"/>
<dbReference type="OrthoDB" id="29308at2759"/>
<dbReference type="EMBL" id="GG663743">
    <property type="protein sequence ID" value="EEH54822.1"/>
    <property type="molecule type" value="Genomic_DNA"/>
</dbReference>
<dbReference type="Pfam" id="PF01602">
    <property type="entry name" value="Adaptin_N"/>
    <property type="match status" value="1"/>
</dbReference>
<keyword evidence="7" id="KW-1185">Reference proteome</keyword>
<dbReference type="STRING" id="564608.C1MZ89"/>